<dbReference type="InterPro" id="IPR036291">
    <property type="entry name" value="NAD(P)-bd_dom_sf"/>
</dbReference>
<sequence length="221" mass="23288">MTGFSYGLVGSTGRMGGEIRKILGPEACVFEASITGQNETGTPKVIFDFSRPEALELTLAACRRFGCALVLGTTGLSDAQRRQAAELAKTAAVVQSANFSLGIAVLSMILADYGPLLSDWDCEIVEAHHKAKKDAPSGTALALKKALGRDAVTHSLRVGGVPGDHICVLASEQEVLTLSHRAIARSVFAAGAVRAGRFAASARPGLYSFIDVLQTERERNS</sequence>
<evidence type="ECO:0000259" key="14">
    <source>
        <dbReference type="Pfam" id="PF05173"/>
    </source>
</evidence>
<dbReference type="GO" id="GO:0009089">
    <property type="term" value="P:lysine biosynthetic process via diaminopimelate"/>
    <property type="evidence" value="ECO:0007669"/>
    <property type="project" value="InterPro"/>
</dbReference>
<comment type="pathway">
    <text evidence="9">Amino-acid biosynthesis; L-lysine biosynthesis via DAP pathway; (S)-tetrahydrodipicolinate from L-aspartate: step 4/4.</text>
</comment>
<reference evidence="15 16" key="1">
    <citation type="submission" date="2011-11" db="EMBL/GenBank/DDBJ databases">
        <title>The Noncontiguous Finished genome of Jonquetella anthropi DSM 22815.</title>
        <authorList>
            <consortium name="US DOE Joint Genome Institute (JGI-PGF)"/>
            <person name="Lucas S."/>
            <person name="Copeland A."/>
            <person name="Lapidus A."/>
            <person name="Glavina del Rio T."/>
            <person name="Dalin E."/>
            <person name="Tice H."/>
            <person name="Bruce D."/>
            <person name="Goodwin L."/>
            <person name="Pitluck S."/>
            <person name="Peters L."/>
            <person name="Mikhailova N."/>
            <person name="Held B."/>
            <person name="Kyrpides N."/>
            <person name="Mavromatis K."/>
            <person name="Ivanova N."/>
            <person name="Markowitz V."/>
            <person name="Cheng J.-F."/>
            <person name="Hugenholtz P."/>
            <person name="Woyke T."/>
            <person name="Wu D."/>
            <person name="Gronow S."/>
            <person name="Wellnitz S."/>
            <person name="Brambilla E."/>
            <person name="Klenk H.-P."/>
            <person name="Eisen J.A."/>
        </authorList>
    </citation>
    <scope>NUCLEOTIDE SEQUENCE [LARGE SCALE GENOMIC DNA]</scope>
    <source>
        <strain evidence="15 16">DSM 22815</strain>
    </source>
</reference>
<dbReference type="InterPro" id="IPR000846">
    <property type="entry name" value="DapB_N"/>
</dbReference>
<evidence type="ECO:0000256" key="1">
    <source>
        <dbReference type="ARBA" id="ARBA00006642"/>
    </source>
</evidence>
<keyword evidence="4" id="KW-0521">NADP</keyword>
<keyword evidence="2" id="KW-0963">Cytoplasm</keyword>
<feature type="domain" description="Dihydrodipicolinate reductase N-terminal" evidence="13">
    <location>
        <begin position="43"/>
        <end position="99"/>
    </location>
</feature>
<evidence type="ECO:0000256" key="4">
    <source>
        <dbReference type="ARBA" id="ARBA00022857"/>
    </source>
</evidence>
<dbReference type="EMBL" id="CM001376">
    <property type="protein sequence ID" value="EHM12509.1"/>
    <property type="molecule type" value="Genomic_DNA"/>
</dbReference>
<evidence type="ECO:0000256" key="7">
    <source>
        <dbReference type="ARBA" id="ARBA00023027"/>
    </source>
</evidence>
<evidence type="ECO:0000256" key="12">
    <source>
        <dbReference type="ARBA" id="ARBA00049396"/>
    </source>
</evidence>
<dbReference type="SUPFAM" id="SSF55347">
    <property type="entry name" value="Glyceraldehyde-3-phosphate dehydrogenase-like, C-terminal domain"/>
    <property type="match status" value="1"/>
</dbReference>
<proteinExistence type="inferred from homology"/>
<evidence type="ECO:0000259" key="13">
    <source>
        <dbReference type="Pfam" id="PF01113"/>
    </source>
</evidence>
<dbReference type="InterPro" id="IPR023940">
    <property type="entry name" value="DHDPR_bac"/>
</dbReference>
<dbReference type="HOGENOM" id="CLU_047479_1_1_0"/>
<feature type="domain" description="Dihydrodipicolinate reductase C-terminal" evidence="14">
    <location>
        <begin position="102"/>
        <end position="213"/>
    </location>
</feature>
<protein>
    <recommendedName>
        <fullName evidence="10">4-hydroxy-tetrahydrodipicolinate reductase</fullName>
        <ecNumber evidence="10">1.17.1.8</ecNumber>
    </recommendedName>
</protein>
<evidence type="ECO:0000256" key="10">
    <source>
        <dbReference type="ARBA" id="ARBA00038983"/>
    </source>
</evidence>
<dbReference type="PROSITE" id="PS01298">
    <property type="entry name" value="DAPB"/>
    <property type="match status" value="1"/>
</dbReference>
<accession>H0ULW7</accession>
<dbReference type="Pfam" id="PF05173">
    <property type="entry name" value="DapB_C"/>
    <property type="match status" value="1"/>
</dbReference>
<dbReference type="InterPro" id="IPR022663">
    <property type="entry name" value="DapB_C"/>
</dbReference>
<dbReference type="AlphaFoldDB" id="H0ULW7"/>
<organism evidence="15 16">
    <name type="scientific">Jonquetella anthropi DSM 22815</name>
    <dbReference type="NCBI Taxonomy" id="885272"/>
    <lineage>
        <taxon>Bacteria</taxon>
        <taxon>Thermotogati</taxon>
        <taxon>Synergistota</taxon>
        <taxon>Synergistia</taxon>
        <taxon>Synergistales</taxon>
        <taxon>Dethiosulfovibrionaceae</taxon>
        <taxon>Jonquetella</taxon>
    </lineage>
</organism>
<evidence type="ECO:0000313" key="16">
    <source>
        <dbReference type="Proteomes" id="UP000003806"/>
    </source>
</evidence>
<dbReference type="Gene3D" id="3.40.50.720">
    <property type="entry name" value="NAD(P)-binding Rossmann-like Domain"/>
    <property type="match status" value="2"/>
</dbReference>
<name>H0ULW7_9BACT</name>
<evidence type="ECO:0000313" key="15">
    <source>
        <dbReference type="EMBL" id="EHM12509.1"/>
    </source>
</evidence>
<keyword evidence="16" id="KW-1185">Reference proteome</keyword>
<evidence type="ECO:0000256" key="2">
    <source>
        <dbReference type="ARBA" id="ARBA00022490"/>
    </source>
</evidence>
<dbReference type="GO" id="GO:0008839">
    <property type="term" value="F:4-hydroxy-tetrahydrodipicolinate reductase"/>
    <property type="evidence" value="ECO:0007669"/>
    <property type="project" value="UniProtKB-EC"/>
</dbReference>
<dbReference type="eggNOG" id="COG0289">
    <property type="taxonomic scope" value="Bacteria"/>
</dbReference>
<evidence type="ECO:0000256" key="8">
    <source>
        <dbReference type="ARBA" id="ARBA00023154"/>
    </source>
</evidence>
<dbReference type="PANTHER" id="PTHR20836">
    <property type="entry name" value="DIHYDRODIPICOLINATE REDUCTASE"/>
    <property type="match status" value="1"/>
</dbReference>
<dbReference type="EC" id="1.17.1.8" evidence="10"/>
<dbReference type="GO" id="GO:0019877">
    <property type="term" value="P:diaminopimelate biosynthetic process"/>
    <property type="evidence" value="ECO:0007669"/>
    <property type="project" value="UniProtKB-KW"/>
</dbReference>
<dbReference type="RefSeq" id="WP_008522326.1">
    <property type="nucleotide sequence ID" value="NZ_CM001376.1"/>
</dbReference>
<dbReference type="Proteomes" id="UP000003806">
    <property type="component" value="Chromosome"/>
</dbReference>
<keyword evidence="7" id="KW-0520">NAD</keyword>
<keyword evidence="6" id="KW-0560">Oxidoreductase</keyword>
<evidence type="ECO:0000256" key="11">
    <source>
        <dbReference type="ARBA" id="ARBA00049080"/>
    </source>
</evidence>
<dbReference type="PANTHER" id="PTHR20836:SF0">
    <property type="entry name" value="4-HYDROXY-TETRAHYDRODIPICOLINATE REDUCTASE 1, CHLOROPLASTIC-RELATED"/>
    <property type="match status" value="1"/>
</dbReference>
<comment type="similarity">
    <text evidence="1">Belongs to the DapB family.</text>
</comment>
<comment type="catalytic activity">
    <reaction evidence="11">
        <text>(S)-2,3,4,5-tetrahydrodipicolinate + NADP(+) + H2O = (2S,4S)-4-hydroxy-2,3,4,5-tetrahydrodipicolinate + NADPH + H(+)</text>
        <dbReference type="Rhea" id="RHEA:35331"/>
        <dbReference type="ChEBI" id="CHEBI:15377"/>
        <dbReference type="ChEBI" id="CHEBI:15378"/>
        <dbReference type="ChEBI" id="CHEBI:16845"/>
        <dbReference type="ChEBI" id="CHEBI:57783"/>
        <dbReference type="ChEBI" id="CHEBI:58349"/>
        <dbReference type="ChEBI" id="CHEBI:67139"/>
        <dbReference type="EC" id="1.17.1.8"/>
    </reaction>
</comment>
<keyword evidence="3" id="KW-0028">Amino-acid biosynthesis</keyword>
<keyword evidence="8" id="KW-0457">Lysine biosynthesis</keyword>
<comment type="catalytic activity">
    <reaction evidence="12">
        <text>(S)-2,3,4,5-tetrahydrodipicolinate + NAD(+) + H2O = (2S,4S)-4-hydroxy-2,3,4,5-tetrahydrodipicolinate + NADH + H(+)</text>
        <dbReference type="Rhea" id="RHEA:35323"/>
        <dbReference type="ChEBI" id="CHEBI:15377"/>
        <dbReference type="ChEBI" id="CHEBI:15378"/>
        <dbReference type="ChEBI" id="CHEBI:16845"/>
        <dbReference type="ChEBI" id="CHEBI:57540"/>
        <dbReference type="ChEBI" id="CHEBI:57945"/>
        <dbReference type="ChEBI" id="CHEBI:67139"/>
        <dbReference type="EC" id="1.17.1.8"/>
    </reaction>
</comment>
<evidence type="ECO:0000256" key="9">
    <source>
        <dbReference type="ARBA" id="ARBA00037922"/>
    </source>
</evidence>
<keyword evidence="5" id="KW-0220">Diaminopimelate biosynthesis</keyword>
<evidence type="ECO:0000256" key="5">
    <source>
        <dbReference type="ARBA" id="ARBA00022915"/>
    </source>
</evidence>
<evidence type="ECO:0000256" key="6">
    <source>
        <dbReference type="ARBA" id="ARBA00023002"/>
    </source>
</evidence>
<dbReference type="GO" id="GO:0005829">
    <property type="term" value="C:cytosol"/>
    <property type="evidence" value="ECO:0007669"/>
    <property type="project" value="TreeGrafter"/>
</dbReference>
<dbReference type="Pfam" id="PF01113">
    <property type="entry name" value="DapB_N"/>
    <property type="match status" value="1"/>
</dbReference>
<dbReference type="STRING" id="885272.JonanDRAFT_0074"/>
<dbReference type="PIRSF" id="PIRSF000161">
    <property type="entry name" value="DHPR"/>
    <property type="match status" value="1"/>
</dbReference>
<dbReference type="SUPFAM" id="SSF51735">
    <property type="entry name" value="NAD(P)-binding Rossmann-fold domains"/>
    <property type="match status" value="1"/>
</dbReference>
<dbReference type="InterPro" id="IPR022664">
    <property type="entry name" value="DapB_N_CS"/>
</dbReference>
<gene>
    <name evidence="15" type="ORF">JonanDRAFT_0074</name>
</gene>
<evidence type="ECO:0000256" key="3">
    <source>
        <dbReference type="ARBA" id="ARBA00022605"/>
    </source>
</evidence>